<dbReference type="InterPro" id="IPR043131">
    <property type="entry name" value="BCAT-like_N"/>
</dbReference>
<dbReference type="InterPro" id="IPR050571">
    <property type="entry name" value="Class-IV_PLP-Dep_Aminotrnsfr"/>
</dbReference>
<evidence type="ECO:0000313" key="3">
    <source>
        <dbReference type="Proteomes" id="UP000188357"/>
    </source>
</evidence>
<dbReference type="Gene3D" id="3.30.470.10">
    <property type="match status" value="1"/>
</dbReference>
<organism evidence="2 3">
    <name type="scientific">Psychrobacter piechaudii</name>
    <dbReference type="NCBI Taxonomy" id="1945521"/>
    <lineage>
        <taxon>Bacteria</taxon>
        <taxon>Pseudomonadati</taxon>
        <taxon>Pseudomonadota</taxon>
        <taxon>Gammaproteobacteria</taxon>
        <taxon>Moraxellales</taxon>
        <taxon>Moraxellaceae</taxon>
        <taxon>Psychrobacter</taxon>
    </lineage>
</organism>
<keyword evidence="2" id="KW-0456">Lyase</keyword>
<dbReference type="SUPFAM" id="SSF56752">
    <property type="entry name" value="D-aminoacid aminotransferase-like PLP-dependent enzymes"/>
    <property type="match status" value="1"/>
</dbReference>
<proteinExistence type="inferred from homology"/>
<dbReference type="RefSeq" id="WP_077451101.1">
    <property type="nucleotide sequence ID" value="NZ_FUGE01000135.1"/>
</dbReference>
<keyword evidence="3" id="KW-1185">Reference proteome</keyword>
<dbReference type="AlphaFoldDB" id="A0A1R4GUD4"/>
<dbReference type="InterPro" id="IPR036038">
    <property type="entry name" value="Aminotransferase-like"/>
</dbReference>
<protein>
    <submittedName>
        <fullName evidence="2">Aminodeoxychorismate lyase</fullName>
        <ecNumber evidence="2">4.1.3.38</ecNumber>
    </submittedName>
</protein>
<dbReference type="GO" id="GO:0046394">
    <property type="term" value="P:carboxylic acid biosynthetic process"/>
    <property type="evidence" value="ECO:0007669"/>
    <property type="project" value="UniProtKB-ARBA"/>
</dbReference>
<dbReference type="PANTHER" id="PTHR42743">
    <property type="entry name" value="AMINO-ACID AMINOTRANSFERASE"/>
    <property type="match status" value="1"/>
</dbReference>
<dbReference type="EC" id="4.1.3.38" evidence="2"/>
<dbReference type="InterPro" id="IPR001544">
    <property type="entry name" value="Aminotrans_IV"/>
</dbReference>
<comment type="similarity">
    <text evidence="1">Belongs to the class-IV pyridoxal-phosphate-dependent aminotransferase family.</text>
</comment>
<dbReference type="InterPro" id="IPR043132">
    <property type="entry name" value="BCAT-like_C"/>
</dbReference>
<dbReference type="Pfam" id="PF01063">
    <property type="entry name" value="Aminotran_4"/>
    <property type="match status" value="1"/>
</dbReference>
<reference evidence="2 3" key="1">
    <citation type="submission" date="2017-02" db="EMBL/GenBank/DDBJ databases">
        <authorList>
            <person name="Peterson S.W."/>
        </authorList>
    </citation>
    <scope>NUCLEOTIDE SEQUENCE [LARGE SCALE GENOMIC DNA]</scope>
    <source>
        <strain evidence="2">Psychrobacter_piechaudii</strain>
    </source>
</reference>
<dbReference type="OrthoDB" id="9805628at2"/>
<dbReference type="EMBL" id="FUGE01000135">
    <property type="protein sequence ID" value="SJM71809.1"/>
    <property type="molecule type" value="Genomic_DNA"/>
</dbReference>
<evidence type="ECO:0000313" key="2">
    <source>
        <dbReference type="EMBL" id="SJM71809.1"/>
    </source>
</evidence>
<dbReference type="Gene3D" id="3.20.10.10">
    <property type="entry name" value="D-amino Acid Aminotransferase, subunit A, domain 2"/>
    <property type="match status" value="1"/>
</dbReference>
<gene>
    <name evidence="2" type="primary">pabC</name>
    <name evidence="2" type="ORF">A1232T_01350</name>
</gene>
<dbReference type="STRING" id="1945521.A1232T_01350"/>
<dbReference type="Proteomes" id="UP000188357">
    <property type="component" value="Unassembled WGS sequence"/>
</dbReference>
<sequence length="334" mass="36840">MSHAMTWYQLSDAGMSALTPSVPSCSSISSLVPNDSIAPNLRAVAYGDGFFSTMGVHKAQLLWQSYHQARIMSHCQALQLTLSTQVEQQLWREIRQFATTIGDGLIKVILSRPAQNLRGYAYSTQAADNEALIWIGVMQTAALAEHTAQFLRGDSDDGPSLGEQVLQQPPIIAQCLQSQLASLPQPLAGLKTLNRLDGVMIAGELQRHKQQNAELAEGLVADMSGNWVEGVMSNFFYTLKPELAAEGNDAASDVWYTPPIEQSGVRGVMRQVILDKLAKLGTPAQLRYLSNEDLNQLEALFFCNAVRGVTPVQQLWFQNERFQLSLAPFQYNIK</sequence>
<name>A0A1R4GUD4_9GAMM</name>
<accession>A0A1R4GUD4</accession>
<evidence type="ECO:0000256" key="1">
    <source>
        <dbReference type="ARBA" id="ARBA00009320"/>
    </source>
</evidence>
<dbReference type="GO" id="GO:0008696">
    <property type="term" value="F:4-amino-4-deoxychorismate lyase activity"/>
    <property type="evidence" value="ECO:0007669"/>
    <property type="project" value="UniProtKB-EC"/>
</dbReference>
<dbReference type="PANTHER" id="PTHR42743:SF13">
    <property type="entry name" value="P-LOOP CONTAINING NUCLEOSIDE TRIPHOSPHATE HYDROLASE PROTEIN"/>
    <property type="match status" value="1"/>
</dbReference>